<dbReference type="Gene3D" id="1.10.3210.10">
    <property type="entry name" value="Hypothetical protein af1432"/>
    <property type="match status" value="1"/>
</dbReference>
<dbReference type="SUPFAM" id="SSF109604">
    <property type="entry name" value="HD-domain/PDEase-like"/>
    <property type="match status" value="1"/>
</dbReference>
<keyword evidence="2" id="KW-0378">Hydrolase</keyword>
<dbReference type="PROSITE" id="PS51831">
    <property type="entry name" value="HD"/>
    <property type="match status" value="1"/>
</dbReference>
<name>A0A806K0E1_9BACT</name>
<sequence length="223" mass="25145">MTPGNKISIYDFVKAISEAVGPGSQALNSHHEKVTYISWRIAREMNLPEDEIQDVVLAAMLHDICDFPFEDQLIKAVAFDADDPAFGDHALQGYNILKGFEPLTKAAILVRRHHSDYDPSRWDIPLGSYIIYLADTVAVLLNSHQEILAQAKEIFARVNRRKHVFHPGALAAFNSLADQVLFWIEAGSPPLDTFVLKQLEFPMEILNMETFHKTAVLEYTIVV</sequence>
<accession>A0A806K0E1</accession>
<dbReference type="PANTHER" id="PTHR43155:SF2">
    <property type="entry name" value="CYCLIC DI-GMP PHOSPHODIESTERASE PA4108"/>
    <property type="match status" value="1"/>
</dbReference>
<protein>
    <submittedName>
        <fullName evidence="2">Metal dependent phosphohydrolase</fullName>
    </submittedName>
</protein>
<dbReference type="PANTHER" id="PTHR43155">
    <property type="entry name" value="CYCLIC DI-GMP PHOSPHODIESTERASE PA4108-RELATED"/>
    <property type="match status" value="1"/>
</dbReference>
<reference evidence="2" key="1">
    <citation type="submission" date="2012-03" db="EMBL/GenBank/DDBJ databases">
        <title>Functional metagenomics reveals considerable lignocellulase gene clusters in the gut microbiome of a wood-feeding higher termite.</title>
        <authorList>
            <person name="Liu N."/>
        </authorList>
    </citation>
    <scope>NUCLEOTIDE SEQUENCE</scope>
</reference>
<dbReference type="GO" id="GO:0016787">
    <property type="term" value="F:hydrolase activity"/>
    <property type="evidence" value="ECO:0007669"/>
    <property type="project" value="UniProtKB-KW"/>
</dbReference>
<organism evidence="2">
    <name type="scientific">uncultured bacterium contig00036</name>
    <dbReference type="NCBI Taxonomy" id="1181524"/>
    <lineage>
        <taxon>Bacteria</taxon>
        <taxon>environmental samples</taxon>
    </lineage>
</organism>
<proteinExistence type="predicted"/>
<dbReference type="InterPro" id="IPR006674">
    <property type="entry name" value="HD_domain"/>
</dbReference>
<dbReference type="Pfam" id="PF01966">
    <property type="entry name" value="HD"/>
    <property type="match status" value="1"/>
</dbReference>
<evidence type="ECO:0000313" key="2">
    <source>
        <dbReference type="EMBL" id="AGS53078.1"/>
    </source>
</evidence>
<dbReference type="CDD" id="cd00077">
    <property type="entry name" value="HDc"/>
    <property type="match status" value="1"/>
</dbReference>
<dbReference type="EMBL" id="JQ844221">
    <property type="protein sequence ID" value="AGS53078.1"/>
    <property type="molecule type" value="Genomic_DNA"/>
</dbReference>
<dbReference type="InterPro" id="IPR003607">
    <property type="entry name" value="HD/PDEase_dom"/>
</dbReference>
<feature type="domain" description="HD" evidence="1">
    <location>
        <begin position="27"/>
        <end position="140"/>
    </location>
</feature>
<evidence type="ECO:0000259" key="1">
    <source>
        <dbReference type="PROSITE" id="PS51831"/>
    </source>
</evidence>
<dbReference type="AlphaFoldDB" id="A0A806K0E1"/>